<dbReference type="InterPro" id="IPR001296">
    <property type="entry name" value="Glyco_trans_1"/>
</dbReference>
<proteinExistence type="predicted"/>
<protein>
    <submittedName>
        <fullName evidence="4">Glycosyltransferase</fullName>
    </submittedName>
</protein>
<evidence type="ECO:0000259" key="3">
    <source>
        <dbReference type="Pfam" id="PF13946"/>
    </source>
</evidence>
<dbReference type="GO" id="GO:0016757">
    <property type="term" value="F:glycosyltransferase activity"/>
    <property type="evidence" value="ECO:0007669"/>
    <property type="project" value="InterPro"/>
</dbReference>
<accession>A0A7X9ZUR2</accession>
<dbReference type="EMBL" id="JABBFV010000033">
    <property type="protein sequence ID" value="NML13012.1"/>
    <property type="molecule type" value="Genomic_DNA"/>
</dbReference>
<dbReference type="Pfam" id="PF00534">
    <property type="entry name" value="Glycos_transf_1"/>
    <property type="match status" value="2"/>
</dbReference>
<feature type="domain" description="DUF4214" evidence="3">
    <location>
        <begin position="6"/>
        <end position="52"/>
    </location>
</feature>
<dbReference type="InterPro" id="IPR025282">
    <property type="entry name" value="DUF4214"/>
</dbReference>
<dbReference type="Pfam" id="PF13946">
    <property type="entry name" value="DUF4214"/>
    <property type="match status" value="1"/>
</dbReference>
<feature type="domain" description="Glycosyl transferase family 1" evidence="2">
    <location>
        <begin position="379"/>
        <end position="530"/>
    </location>
</feature>
<dbReference type="PANTHER" id="PTHR46401">
    <property type="entry name" value="GLYCOSYLTRANSFERASE WBBK-RELATED"/>
    <property type="match status" value="1"/>
</dbReference>
<evidence type="ECO:0000313" key="5">
    <source>
        <dbReference type="Proteomes" id="UP000519023"/>
    </source>
</evidence>
<sequence>MEKDGSDFVQACYRDILHRDADAEGLASHLDALARGVSKAEIVASLANSDEACLNNMATSQLAKSARRRAFQDKSVLAWPLRKIVAPIVEKKWSVKMGERRAALLEQVSAAPAQAPIGTQQAVETIRVAMAGWRDQMAKSRALHNKDRDGRKVNNFWFDLTTTLQWTGGVVGIVRAELEMACGLARLYPDLRFSMQIDQGFAEISRDELRWLLDADNITDAYMRFFGRYKDSTEPSQSIQVLVPDVEGFFHPYEDGDSIMAVGWMDSQKERFFSLLKNDLSRVHLFYLVYDIILLLEGTRHFYVLSGRERFERYVDWISHNCDMIFYGGRTAQIDTEALQRERGWPTPPGVPVKFGTDIVRSPDTLDDKTILRNLGITGEYVITVGSLEPRKNHETLYRAYLLATEIAGADLPQLIFIGKPMWRVDDMMDTIARDPRIAGKLLCLTPTDIELSVLYKHCRFTLLPSLYEGWSLTLPESLGQGKFCLCSDTPPLREIGGDLVDYVNIHDVRAWAEKIILYSRDNALLQYYENKISSEWPTMRWSDTAQSLLDAALAFTPGQVEDGFNEPPVIWMDLTLSFLDWGGGISGIVRSELEFARRLKALDPRTKFFAYQRYNNGDYFFQINEGSLLWLFDNTDLSEAYKNFQEFWSGHENDGTGYRDPFRYPEAHGRPQPGHDAYLSAIPSNSIVFFAGIDFNIMSVGKIGDFIRPDRGIMRSQLIYDLTPILTPQFHLAATCDNFRKLFDYVSNNFEHIVYGGRTAQRDGMFLQKRDHLAIPASSFVEFGSDISAIQQENTSEERDAQVLHSLGIDSDFAITVGTIEPRKNHEALYKAYLLMLQQGLLDKPFQIIFVGRKGWKSDDFLASLEQDDRVRSRILIMSPSDEELDVLYRHCKFTLLPSFYEGWSLTLPESLSYGKLCLTSDVDPLKETGRDLVEYIHPLDTALWAERIAFYANNPGQVEAWERKIKAQWNARTWRESADMLLGALRHAHGEMVAAQKSVKKTGEHA</sequence>
<comment type="caution">
    <text evidence="4">The sequence shown here is derived from an EMBL/GenBank/DDBJ whole genome shotgun (WGS) entry which is preliminary data.</text>
</comment>
<evidence type="ECO:0000313" key="4">
    <source>
        <dbReference type="EMBL" id="NML13012.1"/>
    </source>
</evidence>
<dbReference type="Gene3D" id="3.40.50.2000">
    <property type="entry name" value="Glycogen Phosphorylase B"/>
    <property type="match status" value="2"/>
</dbReference>
<dbReference type="Proteomes" id="UP000519023">
    <property type="component" value="Unassembled WGS sequence"/>
</dbReference>
<organism evidence="4 5">
    <name type="scientific">Sphingobium psychrophilum</name>
    <dbReference type="NCBI Taxonomy" id="2728834"/>
    <lineage>
        <taxon>Bacteria</taxon>
        <taxon>Pseudomonadati</taxon>
        <taxon>Pseudomonadota</taxon>
        <taxon>Alphaproteobacteria</taxon>
        <taxon>Sphingomonadales</taxon>
        <taxon>Sphingomonadaceae</taxon>
        <taxon>Sphingobium</taxon>
    </lineage>
</organism>
<keyword evidence="5" id="KW-1185">Reference proteome</keyword>
<gene>
    <name evidence="4" type="ORF">HHL08_23265</name>
</gene>
<dbReference type="RefSeq" id="WP_169575317.1">
    <property type="nucleotide sequence ID" value="NZ_JABBFV010000033.1"/>
</dbReference>
<name>A0A7X9ZUR2_9SPHN</name>
<keyword evidence="1 4" id="KW-0808">Transferase</keyword>
<evidence type="ECO:0000256" key="1">
    <source>
        <dbReference type="ARBA" id="ARBA00022679"/>
    </source>
</evidence>
<reference evidence="4 5" key="1">
    <citation type="submission" date="2020-04" db="EMBL/GenBank/DDBJ databases">
        <title>Sphingobium sp. AR-3-1 isolated from Arctic soil.</title>
        <authorList>
            <person name="Dahal R.H."/>
            <person name="Chaudhary D.K."/>
        </authorList>
    </citation>
    <scope>NUCLEOTIDE SEQUENCE [LARGE SCALE GENOMIC DNA]</scope>
    <source>
        <strain evidence="4 5">AR-3-1</strain>
    </source>
</reference>
<feature type="domain" description="Glycosyl transferase family 1" evidence="2">
    <location>
        <begin position="812"/>
        <end position="967"/>
    </location>
</feature>
<evidence type="ECO:0000259" key="2">
    <source>
        <dbReference type="Pfam" id="PF00534"/>
    </source>
</evidence>
<dbReference type="PANTHER" id="PTHR46401:SF2">
    <property type="entry name" value="GLYCOSYLTRANSFERASE WBBK-RELATED"/>
    <property type="match status" value="1"/>
</dbReference>
<dbReference type="SUPFAM" id="SSF53756">
    <property type="entry name" value="UDP-Glycosyltransferase/glycogen phosphorylase"/>
    <property type="match status" value="2"/>
</dbReference>
<dbReference type="AlphaFoldDB" id="A0A7X9ZUR2"/>